<proteinExistence type="predicted"/>
<dbReference type="AlphaFoldDB" id="A0A914ZYI1"/>
<dbReference type="WBParaSite" id="PgE042_g005_t01">
    <property type="protein sequence ID" value="PgE042_g005_t01"/>
    <property type="gene ID" value="PgE042_g005"/>
</dbReference>
<sequence length="389" mass="44993">MRMWIQRTKRVMWICRLFGTQPSWTPNLMGFFFFIAASLSLCYLSFIRRIEPYVPAPSSTTVMVDNATRSETLLLALCDAYEAYELSGDMCHRLCHSRNWSFISLHQDGGIGIIMRIDDQKITLKSQYATIDQFDEVEPDGSEEEFTNAVVAVINKSLMLGWSSHHKRQLIELIWPRYQRKRRAPLSKADRRSVWTLSSQQEYVNLRLLPLSGVTRKVVGTCGHFYQVEPLVGFHLSKYLLRLRKNILFHLMGTLKLLDAFLNEPLQMCDLRFDNLGLSADYPKRFMVLDASKLYTQSRLNALLTTRSCTNDTDCPILDCLSQCDLTTGYCTGRINHNVQVFCTNLLPQLFGNNWSRSDKYLAVCDTSVPFEQRILQLRLNWAWLLPEV</sequence>
<dbReference type="Pfam" id="PF12260">
    <property type="entry name" value="PIP49_C"/>
    <property type="match status" value="1"/>
</dbReference>
<evidence type="ECO:0000259" key="1">
    <source>
        <dbReference type="Pfam" id="PF12260"/>
    </source>
</evidence>
<evidence type="ECO:0000313" key="2">
    <source>
        <dbReference type="Proteomes" id="UP000887569"/>
    </source>
</evidence>
<dbReference type="PANTHER" id="PTHR21093:SF2">
    <property type="entry name" value="DIVERGENT PROTEIN KINASE DOMAIN 1C"/>
    <property type="match status" value="1"/>
</dbReference>
<dbReference type="Proteomes" id="UP000887569">
    <property type="component" value="Unplaced"/>
</dbReference>
<protein>
    <submittedName>
        <fullName evidence="3">FAM69 protein-kinase domain-containing protein</fullName>
    </submittedName>
</protein>
<feature type="domain" description="FAM69 protein-kinase" evidence="1">
    <location>
        <begin position="194"/>
        <end position="353"/>
    </location>
</feature>
<reference evidence="3" key="1">
    <citation type="submission" date="2022-11" db="UniProtKB">
        <authorList>
            <consortium name="WormBaseParasite"/>
        </authorList>
    </citation>
    <scope>IDENTIFICATION</scope>
</reference>
<accession>A0A914ZYI1</accession>
<dbReference type="PANTHER" id="PTHR21093">
    <property type="entry name" value="DIVERGENT PROTEIN KINASE DOMAIN 1C-RELATED"/>
    <property type="match status" value="1"/>
</dbReference>
<keyword evidence="2" id="KW-1185">Reference proteome</keyword>
<dbReference type="InterPro" id="IPR022049">
    <property type="entry name" value="FAM69_kinase_dom"/>
</dbReference>
<organism evidence="2 3">
    <name type="scientific">Parascaris univalens</name>
    <name type="common">Nematode worm</name>
    <dbReference type="NCBI Taxonomy" id="6257"/>
    <lineage>
        <taxon>Eukaryota</taxon>
        <taxon>Metazoa</taxon>
        <taxon>Ecdysozoa</taxon>
        <taxon>Nematoda</taxon>
        <taxon>Chromadorea</taxon>
        <taxon>Rhabditida</taxon>
        <taxon>Spirurina</taxon>
        <taxon>Ascaridomorpha</taxon>
        <taxon>Ascaridoidea</taxon>
        <taxon>Ascarididae</taxon>
        <taxon>Parascaris</taxon>
    </lineage>
</organism>
<evidence type="ECO:0000313" key="3">
    <source>
        <dbReference type="WBParaSite" id="PgE042_g005_t01"/>
    </source>
</evidence>
<name>A0A914ZYI1_PARUN</name>